<sequence length="1447" mass="152866">MNEPKETPSRMLKTLAAGTRGLLWSLWAAWLCFFVAWGALHGWIVPRIADYRPRIEAELGKAVGMPVRIGSITARSGGLVPSFSLGDVQLLDAEGRTALRLPLVVAALSPRSLWNRGFEQLYLDAPELDVRRTADGRILVAGLDVERIHPHGGGSAADWLFTQTEVVVRNGTLRWTDEQRAAPPLALSNVDLLLRNRPWRHALRIDATPPAEWGERFQVAGRFRQPLLAGRNGRWQDWMGQLYGDFGRIDLSRLGQYVDTAAVGGIALQEARGAVRVWADVDHARVTGGMVDVALPTLDLQAAAPLQPLALTRVQGRFTGHRRMAGTQDFDLAVQGLQFDAGDTLHWKGGSADLRYTAAHDSQPARGELRADGIDLGALATLAARLPLGDDTHRLLADHAPTGLLETLQARWEGEGAALRSYQATGRASRLGVEALAAPASAQAAAVAVAEAVAVAARVDAVRPAGTPPTPVHALPPVGTPGVRNAAVDFDLSHTGGTVQLAIDDGVLEFPGVFEEPRVPIAMLRAEARWKIDGRAIAVEVPRLRFSNADAAGEAQARWHTADATPAPAGTTGVPHDPRFPGVLDLTGSLQRADGTRVHRYLPQVIPQEVRHYVRDAVQAGSASGVQFKVRGDLRHMPFADPKQGDFRIAARIHDARFAYVPTAIQPAGETPWQVLSPLSAELVFERNGMEIRNGTGRIGLPGRTSELRVTRAEARIPDLSRAVVEVKAEAQGPLAEMLAAVNGSPVATLTAGALQEATATGPAQLALGLQLPLADLRHSRIQGRLVLDGNDLRLAAAAPPMTRAQGTVAFTETGFTISNAQARMLGGESRIDGSMRTAGAAAAHAVLPAIGPAARPAVRTAGPALPADAVLAVRAQGTVSAEGLRAAKELGLVARLAEHADGATDYSASIGLRQGRPEVTVASSLQGLALDLPAPVGKAASASLPLRFENTVLAAAGAGAAAGGSATRDRVLLELGRVAAVEYERDISGATPVVLRGGIGIGLDEGDHAPVADQGVAASVRLGALDIDAWDRVVSGATGSSRHDRMAAPHRAGDTPQAGAEGYLPDTLAVRAESITFQGRTLHNVVAGGSRSGPVWRANVETDELNGYVEYRQAADAVPSRVFARLARLRVPQSSASEVESLLEDGTPGADPSALPALDIVVDDFELKGRALGRLEVDALHRAAADDGANDWHLNKLNLSLPEATFAATGNWRRTGEGAARARRTAMQFRLDIRDAGQLLGRFGMPGVVRRGAGRLQGSVGWDGSPFGPDYPSMAGQLNLAVESGQFLKADPGLAKLLSVLSLQSLPRRLALDFRDVFSEGFAFDFVRGDVKIASGIARTNNLQMKGVNAAVLMDGQADLAHETQNLRVVVVPEINAGTASLVAAVINPAVGLGTFLAQVFLRGPLIEAATQEFHITGGWTDPKIAKLSGRERLGRGAPSAEPQMP</sequence>
<evidence type="ECO:0000259" key="3">
    <source>
        <dbReference type="Pfam" id="PF13116"/>
    </source>
</evidence>
<organism evidence="4 5">
    <name type="scientific">Xylophilus ampelinus</name>
    <dbReference type="NCBI Taxonomy" id="54067"/>
    <lineage>
        <taxon>Bacteria</taxon>
        <taxon>Pseudomonadati</taxon>
        <taxon>Pseudomonadota</taxon>
        <taxon>Betaproteobacteria</taxon>
        <taxon>Burkholderiales</taxon>
        <taxon>Xylophilus</taxon>
    </lineage>
</organism>
<name>A0A318SH33_9BURK</name>
<dbReference type="InterPro" id="IPR025263">
    <property type="entry name" value="YhdP_central"/>
</dbReference>
<dbReference type="Pfam" id="PF13116">
    <property type="entry name" value="YhdP"/>
    <property type="match status" value="1"/>
</dbReference>
<dbReference type="PANTHER" id="PTHR38690:SF1">
    <property type="entry name" value="PROTEASE"/>
    <property type="match status" value="1"/>
</dbReference>
<dbReference type="NCBIfam" id="TIGR02099">
    <property type="entry name" value="YhdP family protein"/>
    <property type="match status" value="1"/>
</dbReference>
<dbReference type="PANTHER" id="PTHR38690">
    <property type="entry name" value="PROTEASE-RELATED"/>
    <property type="match status" value="1"/>
</dbReference>
<keyword evidence="2" id="KW-1133">Transmembrane helix</keyword>
<comment type="caution">
    <text evidence="4">The sequence shown here is derived from an EMBL/GenBank/DDBJ whole genome shotgun (WGS) entry which is preliminary data.</text>
</comment>
<keyword evidence="2" id="KW-0812">Transmembrane</keyword>
<evidence type="ECO:0000313" key="5">
    <source>
        <dbReference type="Proteomes" id="UP000247540"/>
    </source>
</evidence>
<feature type="transmembrane region" description="Helical" evidence="2">
    <location>
        <begin position="21"/>
        <end position="44"/>
    </location>
</feature>
<gene>
    <name evidence="4" type="ORF">DFQ15_10967</name>
</gene>
<feature type="domain" description="YhdP central" evidence="3">
    <location>
        <begin position="15"/>
        <end position="1426"/>
    </location>
</feature>
<dbReference type="EMBL" id="QJTC01000009">
    <property type="protein sequence ID" value="PYE78154.1"/>
    <property type="molecule type" value="Genomic_DNA"/>
</dbReference>
<feature type="compositionally biased region" description="Basic and acidic residues" evidence="1">
    <location>
        <begin position="1042"/>
        <end position="1054"/>
    </location>
</feature>
<proteinExistence type="predicted"/>
<feature type="region of interest" description="Disordered" evidence="1">
    <location>
        <begin position="1039"/>
        <end position="1061"/>
    </location>
</feature>
<keyword evidence="5" id="KW-1185">Reference proteome</keyword>
<dbReference type="Proteomes" id="UP000247540">
    <property type="component" value="Unassembled WGS sequence"/>
</dbReference>
<keyword evidence="2" id="KW-0472">Membrane</keyword>
<evidence type="ECO:0000313" key="4">
    <source>
        <dbReference type="EMBL" id="PYE78154.1"/>
    </source>
</evidence>
<protein>
    <submittedName>
        <fullName evidence="4">Uncharacterized protein (TIGR02099 family)</fullName>
    </submittedName>
</protein>
<evidence type="ECO:0000256" key="1">
    <source>
        <dbReference type="SAM" id="MobiDB-lite"/>
    </source>
</evidence>
<evidence type="ECO:0000256" key="2">
    <source>
        <dbReference type="SAM" id="Phobius"/>
    </source>
</evidence>
<dbReference type="OrthoDB" id="8521382at2"/>
<accession>A0A318SH33</accession>
<dbReference type="InterPro" id="IPR011836">
    <property type="entry name" value="YhdP"/>
</dbReference>
<reference evidence="4 5" key="1">
    <citation type="submission" date="2018-06" db="EMBL/GenBank/DDBJ databases">
        <title>Genomic Encyclopedia of Type Strains, Phase III (KMG-III): the genomes of soil and plant-associated and newly described type strains.</title>
        <authorList>
            <person name="Whitman W."/>
        </authorList>
    </citation>
    <scope>NUCLEOTIDE SEQUENCE [LARGE SCALE GENOMIC DNA]</scope>
    <source>
        <strain evidence="4 5">CECT 7646</strain>
    </source>
</reference>